<dbReference type="RefSeq" id="WP_146227137.1">
    <property type="nucleotide sequence ID" value="NZ_QJTI01000002.1"/>
</dbReference>
<reference evidence="1 2" key="1">
    <citation type="submission" date="2018-06" db="EMBL/GenBank/DDBJ databases">
        <title>Genomic Encyclopedia of Archaeal and Bacterial Type Strains, Phase II (KMG-II): from individual species to whole genera.</title>
        <authorList>
            <person name="Goeker M."/>
        </authorList>
    </citation>
    <scope>NUCLEOTIDE SEQUENCE [LARGE SCALE GENOMIC DNA]</scope>
    <source>
        <strain evidence="1 2">JCM 11668</strain>
    </source>
</reference>
<sequence>MFTTEEEAKRKACPCVERNPLCLGEECMAWRWAEDETEVAFTAIGARPNGDGWEGPTEYRDTNGWVGHTWQRHRVDRVGFCGLIGIAEGQQ</sequence>
<organism evidence="1 2">
    <name type="scientific">Rhodopseudomonas faecalis</name>
    <dbReference type="NCBI Taxonomy" id="99655"/>
    <lineage>
        <taxon>Bacteria</taxon>
        <taxon>Pseudomonadati</taxon>
        <taxon>Pseudomonadota</taxon>
        <taxon>Alphaproteobacteria</taxon>
        <taxon>Hyphomicrobiales</taxon>
        <taxon>Nitrobacteraceae</taxon>
        <taxon>Rhodopseudomonas</taxon>
    </lineage>
</organism>
<name>A0A318TPR9_9BRAD</name>
<evidence type="ECO:0000313" key="2">
    <source>
        <dbReference type="Proteomes" id="UP000248148"/>
    </source>
</evidence>
<gene>
    <name evidence="1" type="ORF">BJ122_102224</name>
</gene>
<evidence type="ECO:0000313" key="1">
    <source>
        <dbReference type="EMBL" id="PYF04998.1"/>
    </source>
</evidence>
<dbReference type="EMBL" id="QJTI01000002">
    <property type="protein sequence ID" value="PYF04998.1"/>
    <property type="molecule type" value="Genomic_DNA"/>
</dbReference>
<comment type="caution">
    <text evidence="1">The sequence shown here is derived from an EMBL/GenBank/DDBJ whole genome shotgun (WGS) entry which is preliminary data.</text>
</comment>
<proteinExistence type="predicted"/>
<dbReference type="Proteomes" id="UP000248148">
    <property type="component" value="Unassembled WGS sequence"/>
</dbReference>
<protein>
    <submittedName>
        <fullName evidence="1">Uncharacterized protein</fullName>
    </submittedName>
</protein>
<accession>A0A318TPR9</accession>
<keyword evidence="2" id="KW-1185">Reference proteome</keyword>
<dbReference type="AlphaFoldDB" id="A0A318TPR9"/>